<keyword evidence="1" id="KW-0175">Coiled coil</keyword>
<dbReference type="EMBL" id="AGNL01048535">
    <property type="protein sequence ID" value="EJK45418.1"/>
    <property type="molecule type" value="Genomic_DNA"/>
</dbReference>
<reference evidence="2 3" key="1">
    <citation type="journal article" date="2012" name="Genome Biol.">
        <title>Genome and low-iron response of an oceanic diatom adapted to chronic iron limitation.</title>
        <authorList>
            <person name="Lommer M."/>
            <person name="Specht M."/>
            <person name="Roy A.S."/>
            <person name="Kraemer L."/>
            <person name="Andreson R."/>
            <person name="Gutowska M.A."/>
            <person name="Wolf J."/>
            <person name="Bergner S.V."/>
            <person name="Schilhabel M.B."/>
            <person name="Klostermeier U.C."/>
            <person name="Beiko R.G."/>
            <person name="Rosenstiel P."/>
            <person name="Hippler M."/>
            <person name="Laroche J."/>
        </authorList>
    </citation>
    <scope>NUCLEOTIDE SEQUENCE [LARGE SCALE GENOMIC DNA]</scope>
    <source>
        <strain evidence="2 3">CCMP1005</strain>
    </source>
</reference>
<gene>
    <name evidence="2" type="ORF">THAOC_35969</name>
</gene>
<dbReference type="Pfam" id="PF13516">
    <property type="entry name" value="LRR_6"/>
    <property type="match status" value="1"/>
</dbReference>
<dbReference type="Gene3D" id="3.80.10.10">
    <property type="entry name" value="Ribonuclease Inhibitor"/>
    <property type="match status" value="1"/>
</dbReference>
<accession>K0R046</accession>
<dbReference type="InterPro" id="IPR001611">
    <property type="entry name" value="Leu-rich_rpt"/>
</dbReference>
<dbReference type="SUPFAM" id="SSF52047">
    <property type="entry name" value="RNI-like"/>
    <property type="match status" value="1"/>
</dbReference>
<dbReference type="AlphaFoldDB" id="K0R046"/>
<sequence>MASPRAVHETAALLPCAIKDAKYSEGVVFFKTFGRFSTTHEGWHATLNKVRNNDPCESCIGLHGGMLRSLTDHGWRLIGTYIARNTHLRTLQVDAESNDQMATIFRNLTGSKCIELLLLGNTGQELSFVPELTSFENLKEFRIIFCRLAPEGLARISRTLQHDGNRLKVLDLDSTGMDDDDVGIIVDALRRNNTLKTLDLSDNSVGVRGLRALLKLVNDVSSIDATLTSNCTVCIHGLASNNNRLVDLVEHGKIRTMIDLACKHNEKGGIAAAREKIVHTQLNSQNRAVHCQIQGIEYTYGSIFTDLSVCVLPEVFSLMGTQLPRTGDLFLALRETVSSWTSLVDTNVMLRVAIEKKDDEVATRQFKIDNLKKEIHALNERKSELRKRLVETGDRDGTAAGASGIDSLAGTKRARILMLIAIYGRYFKESRFRLRLKYIRVTPASSYSGKNSSRRGELQKRSVFQITARIGSTWKMFTLFKNLDFVVPDLNCSLIHSYDPRGLDTDRVRVSDAGSYLCYC</sequence>
<dbReference type="Proteomes" id="UP000266841">
    <property type="component" value="Unassembled WGS sequence"/>
</dbReference>
<organism evidence="2 3">
    <name type="scientific">Thalassiosira oceanica</name>
    <name type="common">Marine diatom</name>
    <dbReference type="NCBI Taxonomy" id="159749"/>
    <lineage>
        <taxon>Eukaryota</taxon>
        <taxon>Sar</taxon>
        <taxon>Stramenopiles</taxon>
        <taxon>Ochrophyta</taxon>
        <taxon>Bacillariophyta</taxon>
        <taxon>Coscinodiscophyceae</taxon>
        <taxon>Thalassiosirophycidae</taxon>
        <taxon>Thalassiosirales</taxon>
        <taxon>Thalassiosiraceae</taxon>
        <taxon>Thalassiosira</taxon>
    </lineage>
</organism>
<proteinExistence type="predicted"/>
<comment type="caution">
    <text evidence="2">The sequence shown here is derived from an EMBL/GenBank/DDBJ whole genome shotgun (WGS) entry which is preliminary data.</text>
</comment>
<name>K0R046_THAOC</name>
<protein>
    <submittedName>
        <fullName evidence="2">Uncharacterized protein</fullName>
    </submittedName>
</protein>
<feature type="coiled-coil region" evidence="1">
    <location>
        <begin position="368"/>
        <end position="395"/>
    </location>
</feature>
<evidence type="ECO:0000256" key="1">
    <source>
        <dbReference type="SAM" id="Coils"/>
    </source>
</evidence>
<dbReference type="OrthoDB" id="8436363at2759"/>
<dbReference type="InterPro" id="IPR032675">
    <property type="entry name" value="LRR_dom_sf"/>
</dbReference>
<dbReference type="SMART" id="SM00368">
    <property type="entry name" value="LRR_RI"/>
    <property type="match status" value="3"/>
</dbReference>
<keyword evidence="3" id="KW-1185">Reference proteome</keyword>
<evidence type="ECO:0000313" key="2">
    <source>
        <dbReference type="EMBL" id="EJK45418.1"/>
    </source>
</evidence>
<evidence type="ECO:0000313" key="3">
    <source>
        <dbReference type="Proteomes" id="UP000266841"/>
    </source>
</evidence>